<dbReference type="SUPFAM" id="SSF54909">
    <property type="entry name" value="Dimeric alpha+beta barrel"/>
    <property type="match status" value="1"/>
</dbReference>
<dbReference type="Proteomes" id="UP001595692">
    <property type="component" value="Unassembled WGS sequence"/>
</dbReference>
<keyword evidence="3" id="KW-0804">Transcription</keyword>
<dbReference type="Pfam" id="PF01037">
    <property type="entry name" value="AsnC_trans_reg"/>
    <property type="match status" value="1"/>
</dbReference>
<dbReference type="EMBL" id="JBHSAF010000015">
    <property type="protein sequence ID" value="MFC3914759.1"/>
    <property type="molecule type" value="Genomic_DNA"/>
</dbReference>
<dbReference type="PANTHER" id="PTHR30154">
    <property type="entry name" value="LEUCINE-RESPONSIVE REGULATORY PROTEIN"/>
    <property type="match status" value="1"/>
</dbReference>
<accession>A0ABV8CRP0</accession>
<dbReference type="CDD" id="cd00090">
    <property type="entry name" value="HTH_ARSR"/>
    <property type="match status" value="1"/>
</dbReference>
<evidence type="ECO:0000259" key="4">
    <source>
        <dbReference type="PROSITE" id="PS50956"/>
    </source>
</evidence>
<dbReference type="InterPro" id="IPR036390">
    <property type="entry name" value="WH_DNA-bd_sf"/>
</dbReference>
<evidence type="ECO:0000256" key="3">
    <source>
        <dbReference type="ARBA" id="ARBA00023163"/>
    </source>
</evidence>
<keyword evidence="6" id="KW-1185">Reference proteome</keyword>
<feature type="domain" description="HTH asnC-type" evidence="4">
    <location>
        <begin position="1"/>
        <end position="64"/>
    </location>
</feature>
<dbReference type="InterPro" id="IPR036388">
    <property type="entry name" value="WH-like_DNA-bd_sf"/>
</dbReference>
<name>A0ABV8CRP0_9GAMM</name>
<dbReference type="PRINTS" id="PR00033">
    <property type="entry name" value="HTHASNC"/>
</dbReference>
<dbReference type="RefSeq" id="WP_377154084.1">
    <property type="nucleotide sequence ID" value="NZ_JBHSAF010000015.1"/>
</dbReference>
<evidence type="ECO:0000256" key="2">
    <source>
        <dbReference type="ARBA" id="ARBA00023125"/>
    </source>
</evidence>
<evidence type="ECO:0000313" key="5">
    <source>
        <dbReference type="EMBL" id="MFC3914759.1"/>
    </source>
</evidence>
<dbReference type="SUPFAM" id="SSF46785">
    <property type="entry name" value="Winged helix' DNA-binding domain"/>
    <property type="match status" value="1"/>
</dbReference>
<dbReference type="PROSITE" id="PS50956">
    <property type="entry name" value="HTH_ASNC_2"/>
    <property type="match status" value="1"/>
</dbReference>
<evidence type="ECO:0000313" key="6">
    <source>
        <dbReference type="Proteomes" id="UP001595692"/>
    </source>
</evidence>
<keyword evidence="1" id="KW-0805">Transcription regulation</keyword>
<dbReference type="InterPro" id="IPR011008">
    <property type="entry name" value="Dimeric_a/b-barrel"/>
</dbReference>
<dbReference type="Gene3D" id="3.30.70.920">
    <property type="match status" value="1"/>
</dbReference>
<dbReference type="Gene3D" id="1.10.10.10">
    <property type="entry name" value="Winged helix-like DNA-binding domain superfamily/Winged helix DNA-binding domain"/>
    <property type="match status" value="1"/>
</dbReference>
<dbReference type="PANTHER" id="PTHR30154:SF34">
    <property type="entry name" value="TRANSCRIPTIONAL REGULATOR AZLB"/>
    <property type="match status" value="1"/>
</dbReference>
<dbReference type="InterPro" id="IPR019888">
    <property type="entry name" value="Tscrpt_reg_AsnC-like"/>
</dbReference>
<sequence length="143" mass="16239">MDHFDQKLLSLLRDNARLSISDLARSVFLSRSAVSERLRRLEEDGIITGYHAHIQPHAAAEGVKAFFELSFRMIGCEEYAVLLRQIPEVRQCYSISGDTDLLVAIEAGHLARVEEIRKQIETFPHLTMIKTHIVLRALLSDTP</sequence>
<dbReference type="InterPro" id="IPR019887">
    <property type="entry name" value="Tscrpt_reg_AsnC/Lrp_C"/>
</dbReference>
<dbReference type="SMART" id="SM00344">
    <property type="entry name" value="HTH_ASNC"/>
    <property type="match status" value="1"/>
</dbReference>
<organism evidence="5 6">
    <name type="scientific">Pseudaeromonas sharmana</name>
    <dbReference type="NCBI Taxonomy" id="328412"/>
    <lineage>
        <taxon>Bacteria</taxon>
        <taxon>Pseudomonadati</taxon>
        <taxon>Pseudomonadota</taxon>
        <taxon>Gammaproteobacteria</taxon>
        <taxon>Aeromonadales</taxon>
        <taxon>Aeromonadaceae</taxon>
        <taxon>Pseudaeromonas</taxon>
    </lineage>
</organism>
<gene>
    <name evidence="5" type="ORF">ACFOSS_15020</name>
</gene>
<proteinExistence type="predicted"/>
<reference evidence="6" key="1">
    <citation type="journal article" date="2019" name="Int. J. Syst. Evol. Microbiol.">
        <title>The Global Catalogue of Microorganisms (GCM) 10K type strain sequencing project: providing services to taxonomists for standard genome sequencing and annotation.</title>
        <authorList>
            <consortium name="The Broad Institute Genomics Platform"/>
            <consortium name="The Broad Institute Genome Sequencing Center for Infectious Disease"/>
            <person name="Wu L."/>
            <person name="Ma J."/>
        </authorList>
    </citation>
    <scope>NUCLEOTIDE SEQUENCE [LARGE SCALE GENOMIC DNA]</scope>
    <source>
        <strain evidence="6">CCUG 54939</strain>
    </source>
</reference>
<dbReference type="InterPro" id="IPR000485">
    <property type="entry name" value="AsnC-type_HTH_dom"/>
</dbReference>
<protein>
    <submittedName>
        <fullName evidence="5">Lrp/AsnC family transcriptional regulator</fullName>
    </submittedName>
</protein>
<evidence type="ECO:0000256" key="1">
    <source>
        <dbReference type="ARBA" id="ARBA00023015"/>
    </source>
</evidence>
<dbReference type="Pfam" id="PF13412">
    <property type="entry name" value="HTH_24"/>
    <property type="match status" value="1"/>
</dbReference>
<dbReference type="InterPro" id="IPR011991">
    <property type="entry name" value="ArsR-like_HTH"/>
</dbReference>
<keyword evidence="2" id="KW-0238">DNA-binding</keyword>
<comment type="caution">
    <text evidence="5">The sequence shown here is derived from an EMBL/GenBank/DDBJ whole genome shotgun (WGS) entry which is preliminary data.</text>
</comment>